<feature type="domain" description="Amidase" evidence="1">
    <location>
        <begin position="24"/>
        <end position="441"/>
    </location>
</feature>
<dbReference type="Proteomes" id="UP000663912">
    <property type="component" value="Plasmid pW2_73_1"/>
</dbReference>
<organism evidence="3 4">
    <name type="scientific">Agrobacterium rubi</name>
    <dbReference type="NCBI Taxonomy" id="28099"/>
    <lineage>
        <taxon>Bacteria</taxon>
        <taxon>Pseudomonadati</taxon>
        <taxon>Pseudomonadota</taxon>
        <taxon>Alphaproteobacteria</taxon>
        <taxon>Hyphomicrobiales</taxon>
        <taxon>Rhizobiaceae</taxon>
        <taxon>Rhizobium/Agrobacterium group</taxon>
        <taxon>Agrobacterium</taxon>
    </lineage>
</organism>
<sequence length="460" mass="49766">MTEMLSIAEASRLIEAKKVSPLELAQDALTKIDRENERLKAFVLVTHERAIIDAQASETRQMRGELRGRLDGIPIAHKDIIDVADIPTTCQSRITDGRPASTDATSVRKLMDAGTTMMGKLATHEFAMGGPSFDLPWEPPRNPWDTERYAAGSSSGTGVAIAAGMIMGGTGTDTGGSIRLPSTLCGVTGLKPTFGLVSRAGVVPLSHSLDHVGPMAWTVEDCALLLETMAGPDLADPYNSGRHSRRYAASLNRNISGKKIGVVRNFHEDQPLTVPMSDALREVEATLSDLGAEVLDIRLPPLQDYAACGWVIHLVESFALHEHMLRTRWHAYGKEMRERVALGAFISGADFQQALRMRGDLIVAMRQGLDGLDALLIAGTAGEAAKFTELARWPFLGSASYTMPMDVTGFPAIAVRAGFGPNGMPLGVQFVGRPFQEQGILDIAYAYEQASQWKDRRPAA</sequence>
<name>A0AAE7UTD4_9HYPH</name>
<dbReference type="GO" id="GO:0003824">
    <property type="term" value="F:catalytic activity"/>
    <property type="evidence" value="ECO:0007669"/>
    <property type="project" value="InterPro"/>
</dbReference>
<dbReference type="InterPro" id="IPR023631">
    <property type="entry name" value="Amidase_dom"/>
</dbReference>
<evidence type="ECO:0000259" key="1">
    <source>
        <dbReference type="Pfam" id="PF01425"/>
    </source>
</evidence>
<dbReference type="InterPro" id="IPR000120">
    <property type="entry name" value="Amidase"/>
</dbReference>
<dbReference type="EMBL" id="CP049208">
    <property type="protein sequence ID" value="QTG03356.1"/>
    <property type="molecule type" value="Genomic_DNA"/>
</dbReference>
<gene>
    <name evidence="2" type="ORF">G6L72_24255</name>
    <name evidence="3" type="ORF">G6M88_23150</name>
</gene>
<dbReference type="InterPro" id="IPR036928">
    <property type="entry name" value="AS_sf"/>
</dbReference>
<dbReference type="Gene3D" id="3.90.1300.10">
    <property type="entry name" value="Amidase signature (AS) domain"/>
    <property type="match status" value="1"/>
</dbReference>
<dbReference type="PANTHER" id="PTHR11895:SF176">
    <property type="entry name" value="AMIDASE AMID-RELATED"/>
    <property type="match status" value="1"/>
</dbReference>
<dbReference type="Proteomes" id="UP000822331">
    <property type="component" value="Unassembled WGS sequence"/>
</dbReference>
<keyword evidence="3" id="KW-0614">Plasmid</keyword>
<evidence type="ECO:0000313" key="4">
    <source>
        <dbReference type="Proteomes" id="UP000663912"/>
    </source>
</evidence>
<evidence type="ECO:0000313" key="2">
    <source>
        <dbReference type="EMBL" id="NTF39805.1"/>
    </source>
</evidence>
<dbReference type="PANTHER" id="PTHR11895">
    <property type="entry name" value="TRANSAMIDASE"/>
    <property type="match status" value="1"/>
</dbReference>
<evidence type="ECO:0000313" key="5">
    <source>
        <dbReference type="Proteomes" id="UP000822331"/>
    </source>
</evidence>
<reference evidence="3" key="2">
    <citation type="submission" date="2020-02" db="EMBL/GenBank/DDBJ databases">
        <title>Unexpected conservation and global transmission of agrobacterial virulence plasmids.</title>
        <authorList>
            <person name="Weisberg A.J."/>
            <person name="Davis E.W. II"/>
            <person name="Tabima J.R."/>
            <person name="Belcher M.S."/>
            <person name="Miller M."/>
            <person name="Kuo C.-H."/>
            <person name="Loper J.E."/>
            <person name="Grunwald N.J."/>
            <person name="Putnam M.L."/>
            <person name="Chang J.H."/>
        </authorList>
    </citation>
    <scope>NUCLEOTIDE SEQUENCE</scope>
    <source>
        <strain evidence="3">W2/73</strain>
        <plasmid evidence="3">pW2_73_1</plasmid>
    </source>
</reference>
<dbReference type="RefSeq" id="WP_065700920.1">
    <property type="nucleotide sequence ID" value="NZ_CP049208.1"/>
</dbReference>
<evidence type="ECO:0000313" key="3">
    <source>
        <dbReference type="EMBL" id="QTG03356.1"/>
    </source>
</evidence>
<geneLocation type="plasmid" evidence="3 4">
    <name>pW2_73_1</name>
</geneLocation>
<keyword evidence="5" id="KW-1185">Reference proteome</keyword>
<dbReference type="KEGG" id="arui:G6M88_23150"/>
<dbReference type="SUPFAM" id="SSF75304">
    <property type="entry name" value="Amidase signature (AS) enzymes"/>
    <property type="match status" value="1"/>
</dbReference>
<accession>A0AAE7UTD4</accession>
<protein>
    <submittedName>
        <fullName evidence="3">Amidase</fullName>
    </submittedName>
</protein>
<dbReference type="AlphaFoldDB" id="A0AAE7UTD4"/>
<dbReference type="EMBL" id="JAAMCP010000017">
    <property type="protein sequence ID" value="NTF39805.1"/>
    <property type="molecule type" value="Genomic_DNA"/>
</dbReference>
<reference evidence="2 5" key="1">
    <citation type="journal article" date="2020" name="Science">
        <title>Unexpected conservation and global transmission of agrobacterial virulence plasmids.</title>
        <authorList>
            <person name="Weisberg A.J."/>
            <person name="Davis E.W. 2nd"/>
            <person name="Tabima J."/>
            <person name="Belcher M.S."/>
            <person name="Miller M."/>
            <person name="Kuo C.H."/>
            <person name="Loper J.E."/>
            <person name="Grunwald N.J."/>
            <person name="Putnam M.L."/>
            <person name="Chang J.H."/>
        </authorList>
    </citation>
    <scope>NUCLEOTIDE SEQUENCE [LARGE SCALE GENOMIC DNA]</scope>
    <source>
        <strain evidence="2 5">A19/93</strain>
    </source>
</reference>
<dbReference type="Pfam" id="PF01425">
    <property type="entry name" value="Amidase"/>
    <property type="match status" value="1"/>
</dbReference>
<proteinExistence type="predicted"/>